<reference evidence="1 2" key="1">
    <citation type="submission" date="2019-03" db="EMBL/GenBank/DDBJ databases">
        <title>Genomic Encyclopedia of Type Strains, Phase IV (KMG-IV): sequencing the most valuable type-strain genomes for metagenomic binning, comparative biology and taxonomic classification.</title>
        <authorList>
            <person name="Goeker M."/>
        </authorList>
    </citation>
    <scope>NUCLEOTIDE SEQUENCE [LARGE SCALE GENOMIC DNA]</scope>
    <source>
        <strain evidence="1 2">DSM 2132</strain>
    </source>
</reference>
<dbReference type="AlphaFoldDB" id="A0A4R2P3Y7"/>
<name>A0A4R2P3Y7_RHOSA</name>
<dbReference type="EMBL" id="SLXO01000020">
    <property type="protein sequence ID" value="TCP29500.1"/>
    <property type="molecule type" value="Genomic_DNA"/>
</dbReference>
<evidence type="ECO:0000313" key="2">
    <source>
        <dbReference type="Proteomes" id="UP000295399"/>
    </source>
</evidence>
<sequence length="123" mass="13118">MMDQTPAAAAAPKASPGDRVAQLEAALTEALRELTAERDTLYDFVTGPDGRYGDPRDEAEVARLDGIIDRGRAALSGQPQDQPFAAGRIGAPSTIDEAVALRDALDRRIAAMVRDGRREEAAQ</sequence>
<protein>
    <submittedName>
        <fullName evidence="1">Uncharacterized protein</fullName>
    </submittedName>
</protein>
<keyword evidence="2" id="KW-1185">Reference proteome</keyword>
<proteinExistence type="predicted"/>
<dbReference type="Proteomes" id="UP000295399">
    <property type="component" value="Unassembled WGS sequence"/>
</dbReference>
<gene>
    <name evidence="1" type="ORF">EV659_1205</name>
</gene>
<comment type="caution">
    <text evidence="1">The sequence shown here is derived from an EMBL/GenBank/DDBJ whole genome shotgun (WGS) entry which is preliminary data.</text>
</comment>
<accession>A0A4R2P3Y7</accession>
<organism evidence="1 2">
    <name type="scientific">Rhodothalassium salexigens DSM 2132</name>
    <dbReference type="NCBI Taxonomy" id="1188247"/>
    <lineage>
        <taxon>Bacteria</taxon>
        <taxon>Pseudomonadati</taxon>
        <taxon>Pseudomonadota</taxon>
        <taxon>Alphaproteobacteria</taxon>
        <taxon>Rhodothalassiales</taxon>
        <taxon>Rhodothalassiaceae</taxon>
        <taxon>Rhodothalassium</taxon>
    </lineage>
</organism>
<dbReference type="RefSeq" id="WP_132709605.1">
    <property type="nucleotide sequence ID" value="NZ_JACIGF010000020.1"/>
</dbReference>
<evidence type="ECO:0000313" key="1">
    <source>
        <dbReference type="EMBL" id="TCP29500.1"/>
    </source>
</evidence>
<dbReference type="InParanoid" id="A0A4R2P3Y7"/>